<dbReference type="Proteomes" id="UP001642483">
    <property type="component" value="Unassembled WGS sequence"/>
</dbReference>
<dbReference type="InterPro" id="IPR011992">
    <property type="entry name" value="EF-hand-dom_pair"/>
</dbReference>
<evidence type="ECO:0000313" key="7">
    <source>
        <dbReference type="Proteomes" id="UP001642483"/>
    </source>
</evidence>
<comment type="caution">
    <text evidence="6">The sequence shown here is derived from an EMBL/GenBank/DDBJ whole genome shotgun (WGS) entry which is preliminary data.</text>
</comment>
<keyword evidence="4" id="KW-0472">Membrane</keyword>
<sequence>MAFTGDLQGMEMVLTFVGLLFLFLFFGRYGVINTGKDVDGVDVEKPTLHFVPSSIERLQSITRFSRDELKTLYRNFKTECPHGIVSEEKFKSIYRGLFPTGEAEMYAHYAFHAFAHRDEEIINFEELAVGLSLLQKGTLEEKLRWTFRLYDINHDGYITREEMAKIVESVHLMVVEPPLADESHLAHSEKIFNKFDRNGDGYVTFDEFYESCVNNQTIVQSMMVFHKEECDVDGSDETTIWHH</sequence>
<dbReference type="InterPro" id="IPR018247">
    <property type="entry name" value="EF_Hand_1_Ca_BS"/>
</dbReference>
<name>A0ABP0GB95_CLALP</name>
<evidence type="ECO:0000313" key="6">
    <source>
        <dbReference type="EMBL" id="CAK8688099.1"/>
    </source>
</evidence>
<keyword evidence="4" id="KW-0812">Transmembrane</keyword>
<proteinExistence type="predicted"/>
<feature type="transmembrane region" description="Helical" evidence="4">
    <location>
        <begin position="12"/>
        <end position="31"/>
    </location>
</feature>
<feature type="domain" description="EF-hand" evidence="5">
    <location>
        <begin position="183"/>
        <end position="218"/>
    </location>
</feature>
<evidence type="ECO:0000256" key="2">
    <source>
        <dbReference type="ARBA" id="ARBA00022737"/>
    </source>
</evidence>
<dbReference type="PANTHER" id="PTHR23055">
    <property type="entry name" value="CALCIUM BINDING PROTEINS"/>
    <property type="match status" value="1"/>
</dbReference>
<feature type="domain" description="EF-hand" evidence="5">
    <location>
        <begin position="138"/>
        <end position="173"/>
    </location>
</feature>
<evidence type="ECO:0000256" key="3">
    <source>
        <dbReference type="ARBA" id="ARBA00022837"/>
    </source>
</evidence>
<accession>A0ABP0GB95</accession>
<keyword evidence="3" id="KW-0106">Calcium</keyword>
<evidence type="ECO:0000256" key="1">
    <source>
        <dbReference type="ARBA" id="ARBA00022723"/>
    </source>
</evidence>
<dbReference type="SUPFAM" id="SSF47473">
    <property type="entry name" value="EF-hand"/>
    <property type="match status" value="1"/>
</dbReference>
<dbReference type="Pfam" id="PF13499">
    <property type="entry name" value="EF-hand_7"/>
    <property type="match status" value="1"/>
</dbReference>
<dbReference type="Gene3D" id="1.10.238.10">
    <property type="entry name" value="EF-hand"/>
    <property type="match status" value="1"/>
</dbReference>
<keyword evidence="2" id="KW-0677">Repeat</keyword>
<gene>
    <name evidence="6" type="ORF">CVLEPA_LOCUS20133</name>
</gene>
<dbReference type="CDD" id="cd00051">
    <property type="entry name" value="EFh"/>
    <property type="match status" value="2"/>
</dbReference>
<dbReference type="PRINTS" id="PR00450">
    <property type="entry name" value="RECOVERIN"/>
</dbReference>
<dbReference type="EMBL" id="CAWYQH010000108">
    <property type="protein sequence ID" value="CAK8688099.1"/>
    <property type="molecule type" value="Genomic_DNA"/>
</dbReference>
<dbReference type="PANTHER" id="PTHR23055:SF167">
    <property type="entry name" value="EF-HAND DOMAIN-CONTAINING PROTEIN"/>
    <property type="match status" value="1"/>
</dbReference>
<keyword evidence="1" id="KW-0479">Metal-binding</keyword>
<evidence type="ECO:0000256" key="4">
    <source>
        <dbReference type="SAM" id="Phobius"/>
    </source>
</evidence>
<dbReference type="InterPro" id="IPR002048">
    <property type="entry name" value="EF_hand_dom"/>
</dbReference>
<dbReference type="PROSITE" id="PS00018">
    <property type="entry name" value="EF_HAND_1"/>
    <property type="match status" value="2"/>
</dbReference>
<keyword evidence="4" id="KW-1133">Transmembrane helix</keyword>
<reference evidence="6 7" key="1">
    <citation type="submission" date="2024-02" db="EMBL/GenBank/DDBJ databases">
        <authorList>
            <person name="Daric V."/>
            <person name="Darras S."/>
        </authorList>
    </citation>
    <scope>NUCLEOTIDE SEQUENCE [LARGE SCALE GENOMIC DNA]</scope>
</reference>
<organism evidence="6 7">
    <name type="scientific">Clavelina lepadiformis</name>
    <name type="common">Light-bulb sea squirt</name>
    <name type="synonym">Ascidia lepadiformis</name>
    <dbReference type="NCBI Taxonomy" id="159417"/>
    <lineage>
        <taxon>Eukaryota</taxon>
        <taxon>Metazoa</taxon>
        <taxon>Chordata</taxon>
        <taxon>Tunicata</taxon>
        <taxon>Ascidiacea</taxon>
        <taxon>Aplousobranchia</taxon>
        <taxon>Clavelinidae</taxon>
        <taxon>Clavelina</taxon>
    </lineage>
</organism>
<dbReference type="SMART" id="SM00054">
    <property type="entry name" value="EFh"/>
    <property type="match status" value="2"/>
</dbReference>
<dbReference type="InterPro" id="IPR028846">
    <property type="entry name" value="Recoverin"/>
</dbReference>
<protein>
    <recommendedName>
        <fullName evidence="5">EF-hand domain-containing protein</fullName>
    </recommendedName>
</protein>
<evidence type="ECO:0000259" key="5">
    <source>
        <dbReference type="PROSITE" id="PS50222"/>
    </source>
</evidence>
<keyword evidence="7" id="KW-1185">Reference proteome</keyword>
<dbReference type="PROSITE" id="PS50222">
    <property type="entry name" value="EF_HAND_2"/>
    <property type="match status" value="2"/>
</dbReference>